<dbReference type="PANTHER" id="PTHR43413:SF1">
    <property type="entry name" value="SIROHEME DECARBOXYLASE NIRL SUBUNIT"/>
    <property type="match status" value="1"/>
</dbReference>
<evidence type="ECO:0000259" key="7">
    <source>
        <dbReference type="Pfam" id="PF22451"/>
    </source>
</evidence>
<reference evidence="8 9" key="1">
    <citation type="submission" date="2019-06" db="EMBL/GenBank/DDBJ databases">
        <title>Sulfurimonas gotlandica sp. nov., a chemoautotrophic and psychrotolerant epsilonproteobacterium isolated from a pelagic redoxcline, and an emended description of the genus Sulfurimonas.</title>
        <authorList>
            <person name="Wang S."/>
            <person name="Jiang L."/>
            <person name="Shao Z."/>
        </authorList>
    </citation>
    <scope>NUCLEOTIDE SEQUENCE [LARGE SCALE GENOMIC DNA]</scope>
    <source>
        <strain evidence="8 9">S2-6</strain>
    </source>
</reference>
<dbReference type="Proteomes" id="UP000593719">
    <property type="component" value="Chromosome"/>
</dbReference>
<evidence type="ECO:0000313" key="8">
    <source>
        <dbReference type="EMBL" id="QOP43967.1"/>
    </source>
</evidence>
<comment type="similarity">
    <text evidence="3">Belongs to the Ahb/Nir family.</text>
</comment>
<dbReference type="PANTHER" id="PTHR43413">
    <property type="entry name" value="TRANSCRIPTIONAL REGULATOR, ASNC FAMILY"/>
    <property type="match status" value="1"/>
</dbReference>
<dbReference type="GO" id="GO:0016829">
    <property type="term" value="F:lyase activity"/>
    <property type="evidence" value="ECO:0007669"/>
    <property type="project" value="UniProtKB-KW"/>
</dbReference>
<organism evidence="8 9">
    <name type="scientific">Sulfurimonas sediminis</name>
    <dbReference type="NCBI Taxonomy" id="2590020"/>
    <lineage>
        <taxon>Bacteria</taxon>
        <taxon>Pseudomonadati</taxon>
        <taxon>Campylobacterota</taxon>
        <taxon>Epsilonproteobacteria</taxon>
        <taxon>Campylobacterales</taxon>
        <taxon>Sulfurimonadaceae</taxon>
        <taxon>Sulfurimonas</taxon>
    </lineage>
</organism>
<evidence type="ECO:0000259" key="6">
    <source>
        <dbReference type="Pfam" id="PF17805"/>
    </source>
</evidence>
<evidence type="ECO:0000313" key="9">
    <source>
        <dbReference type="Proteomes" id="UP000593719"/>
    </source>
</evidence>
<name>A0A7M1B2I3_9BACT</name>
<gene>
    <name evidence="8" type="ORF">FJR45_08400</name>
</gene>
<evidence type="ECO:0000256" key="5">
    <source>
        <dbReference type="ARBA" id="ARBA00048470"/>
    </source>
</evidence>
<feature type="domain" description="Siroheme decarboxylase AsnC-like ligand binding" evidence="6">
    <location>
        <begin position="58"/>
        <end position="140"/>
    </location>
</feature>
<accession>A0A7M1B2I3</accession>
<keyword evidence="1" id="KW-0456">Lyase</keyword>
<dbReference type="InterPro" id="IPR040523">
    <property type="entry name" value="AsnC_trans_reg2"/>
</dbReference>
<evidence type="ECO:0000256" key="3">
    <source>
        <dbReference type="ARBA" id="ARBA00023457"/>
    </source>
</evidence>
<dbReference type="Pfam" id="PF17805">
    <property type="entry name" value="AsnC_trans_reg2"/>
    <property type="match status" value="2"/>
</dbReference>
<dbReference type="EC" id="4.1.1.111" evidence="4"/>
<protein>
    <recommendedName>
        <fullName evidence="4">siroheme decarboxylase</fullName>
        <ecNumber evidence="4">4.1.1.111</ecNumber>
    </recommendedName>
</protein>
<comment type="catalytic activity">
    <reaction evidence="5">
        <text>siroheme + 2 H(+) = 12,18-didecarboxysiroheme + 2 CO2</text>
        <dbReference type="Rhea" id="RHEA:19093"/>
        <dbReference type="ChEBI" id="CHEBI:15378"/>
        <dbReference type="ChEBI" id="CHEBI:16526"/>
        <dbReference type="ChEBI" id="CHEBI:60052"/>
        <dbReference type="ChEBI" id="CHEBI:140497"/>
        <dbReference type="EC" id="4.1.1.111"/>
    </reaction>
</comment>
<dbReference type="KEGG" id="ssei:FJR45_08400"/>
<dbReference type="Pfam" id="PF22451">
    <property type="entry name" value="NirdL-like_HTH"/>
    <property type="match status" value="2"/>
</dbReference>
<dbReference type="EMBL" id="CP041235">
    <property type="protein sequence ID" value="QOP43967.1"/>
    <property type="molecule type" value="Genomic_DNA"/>
</dbReference>
<proteinExistence type="inferred from homology"/>
<sequence length="334" mass="38465">MKQEILSRIQKKFPLVQKPFEVIADELGMREDEVLEILQAEKKANIIRQTSAIFDTKRLGYKSSLVAFKIPEEKISTAVKIINAHPGVSHNYERNHDFNIWFTMAVAPDSVLGLEKTIQTLASLTEADDYIVLPTLKLFKINVKLNTTGKDEKKEEVKKVVHKDIKLTPLHHKIIQRVQYDIDFVSEPFADIINDLDIDYETFFNTLQELQEAGVMRRFASILNHRKAGFNANAMVVWDVDETIGDEIGAKAAAFSAVSHCYLRPKYKNWPYNLFTMVHGKTTQETNAMIAEMAQEIESKDYMPLYSSKEFKKVRIEYFTPKFAEWEKKHATVA</sequence>
<dbReference type="Gene3D" id="3.30.70.3460">
    <property type="match status" value="2"/>
</dbReference>
<dbReference type="InterPro" id="IPR050684">
    <property type="entry name" value="HTH-Siroheme_Decarb"/>
</dbReference>
<evidence type="ECO:0000256" key="4">
    <source>
        <dbReference type="ARBA" id="ARBA00023471"/>
    </source>
</evidence>
<feature type="domain" description="Siroheme decarboxylase AsnC-like ligand binding" evidence="6">
    <location>
        <begin position="227"/>
        <end position="312"/>
    </location>
</feature>
<dbReference type="RefSeq" id="WP_193150148.1">
    <property type="nucleotide sequence ID" value="NZ_CP041235.1"/>
</dbReference>
<keyword evidence="9" id="KW-1185">Reference proteome</keyword>
<dbReference type="AlphaFoldDB" id="A0A7M1B2I3"/>
<feature type="domain" description="Siroheme decarboxylase NirL-like HTH" evidence="7">
    <location>
        <begin position="172"/>
        <end position="217"/>
    </location>
</feature>
<comment type="pathway">
    <text evidence="2">Porphyrin-containing compound metabolism.</text>
</comment>
<evidence type="ECO:0000256" key="1">
    <source>
        <dbReference type="ARBA" id="ARBA00023239"/>
    </source>
</evidence>
<feature type="domain" description="Siroheme decarboxylase NirL-like HTH" evidence="7">
    <location>
        <begin position="3"/>
        <end position="48"/>
    </location>
</feature>
<evidence type="ECO:0000256" key="2">
    <source>
        <dbReference type="ARBA" id="ARBA00023444"/>
    </source>
</evidence>
<dbReference type="InterPro" id="IPR053953">
    <property type="entry name" value="NirdL-like_HTH"/>
</dbReference>